<dbReference type="PANTHER" id="PTHR11102:SF160">
    <property type="entry name" value="ERAD-ASSOCIATED E3 UBIQUITIN-PROTEIN LIGASE COMPONENT HRD3"/>
    <property type="match status" value="1"/>
</dbReference>
<keyword evidence="3" id="KW-1133">Transmembrane helix</keyword>
<evidence type="ECO:0000259" key="4">
    <source>
        <dbReference type="Pfam" id="PF01471"/>
    </source>
</evidence>
<dbReference type="Pfam" id="PF01471">
    <property type="entry name" value="PG_binding_1"/>
    <property type="match status" value="1"/>
</dbReference>
<feature type="region of interest" description="Disordered" evidence="2">
    <location>
        <begin position="709"/>
        <end position="781"/>
    </location>
</feature>
<feature type="region of interest" description="Disordered" evidence="2">
    <location>
        <begin position="453"/>
        <end position="479"/>
    </location>
</feature>
<dbReference type="OrthoDB" id="5295703at2"/>
<feature type="domain" description="Peptidoglycan binding-like" evidence="4">
    <location>
        <begin position="995"/>
        <end position="1046"/>
    </location>
</feature>
<feature type="region of interest" description="Disordered" evidence="2">
    <location>
        <begin position="521"/>
        <end position="614"/>
    </location>
</feature>
<feature type="coiled-coil region" evidence="1">
    <location>
        <begin position="109"/>
        <end position="147"/>
    </location>
</feature>
<evidence type="ECO:0000256" key="1">
    <source>
        <dbReference type="SAM" id="Coils"/>
    </source>
</evidence>
<keyword evidence="1" id="KW-0175">Coiled coil</keyword>
<evidence type="ECO:0000313" key="6">
    <source>
        <dbReference type="Proteomes" id="UP000305451"/>
    </source>
</evidence>
<dbReference type="Gene3D" id="1.25.40.10">
    <property type="entry name" value="Tetratricopeptide repeat domain"/>
    <property type="match status" value="1"/>
</dbReference>
<feature type="compositionally biased region" description="Basic and acidic residues" evidence="2">
    <location>
        <begin position="593"/>
        <end position="610"/>
    </location>
</feature>
<evidence type="ECO:0000256" key="3">
    <source>
        <dbReference type="SAM" id="Phobius"/>
    </source>
</evidence>
<organism evidence="5 6">
    <name type="scientific">Marinicauda pacifica</name>
    <dbReference type="NCBI Taxonomy" id="1133559"/>
    <lineage>
        <taxon>Bacteria</taxon>
        <taxon>Pseudomonadati</taxon>
        <taxon>Pseudomonadota</taxon>
        <taxon>Alphaproteobacteria</taxon>
        <taxon>Maricaulales</taxon>
        <taxon>Maricaulaceae</taxon>
        <taxon>Marinicauda</taxon>
    </lineage>
</organism>
<dbReference type="InterPro" id="IPR002477">
    <property type="entry name" value="Peptidoglycan-bd-like"/>
</dbReference>
<gene>
    <name evidence="5" type="ORF">E5162_06900</name>
</gene>
<dbReference type="Pfam" id="PF08238">
    <property type="entry name" value="Sel1"/>
    <property type="match status" value="3"/>
</dbReference>
<dbReference type="InterPro" id="IPR036366">
    <property type="entry name" value="PGBDSf"/>
</dbReference>
<dbReference type="InterPro" id="IPR050767">
    <property type="entry name" value="Sel1_AlgK"/>
</dbReference>
<keyword evidence="3" id="KW-0472">Membrane</keyword>
<protein>
    <recommendedName>
        <fullName evidence="4">Peptidoglycan binding-like domain-containing protein</fullName>
    </recommendedName>
</protein>
<dbReference type="InterPro" id="IPR006597">
    <property type="entry name" value="Sel1-like"/>
</dbReference>
<name>A0A4S2HA55_9PROT</name>
<feature type="region of interest" description="Disordered" evidence="2">
    <location>
        <begin position="43"/>
        <end position="70"/>
    </location>
</feature>
<dbReference type="SUPFAM" id="SSF81901">
    <property type="entry name" value="HCP-like"/>
    <property type="match status" value="1"/>
</dbReference>
<keyword evidence="3" id="KW-0812">Transmembrane</keyword>
<dbReference type="SUPFAM" id="SSF47090">
    <property type="entry name" value="PGBD-like"/>
    <property type="match status" value="1"/>
</dbReference>
<feature type="compositionally biased region" description="Basic and acidic residues" evidence="2">
    <location>
        <begin position="454"/>
        <end position="479"/>
    </location>
</feature>
<dbReference type="AlphaFoldDB" id="A0A4S2HA55"/>
<sequence>MPPSGNPWSVKGIDPRARAIAKSAARRDGMTLGEWLNRVILDDEPSGSNGWDDQLSAFPGFGGGDGGDEDTELAEIVQRLATRVEASERRSTLALSGVDQAVLGLSRRLEALEDEHEEDGGEVEQALSRARAAQDELLERIRKLEKAGPGASGQEAVRAVEHALGKLASRLYETENEIRSELDTLALKEERRRDGSEKTIKSLAQRVDDAERKLSGEDSALRDMVEDRLRRSGEEVSALHDATRTLQQRLTAAEGATHRAAEMLGRSHEQLESRLKSLEGGASDTVSQDVFQRRFDSLAGELANVIRDTRADFARQIDTVARGGNSQEMRDALRDAEARISQAEQRQSDQLARIGDQIGKLARAMEKRLDETDRRLESRLVDAERGRRTSESQAVIEAQLNQVREENANAVRKMGEEVAKLGNSLADRVQQAEHRSARAVQAAGERMAQVVEKMQTRPPEREEELQARIDASETRTAQRIDEAMGKLHDRLDMARSEQADALTPVQRAMSALADRLERIESGAPAGGPVASTEAAEPAEQPDTMAAPEPEAPAERRKAPLPLPPGVAEDRREQDPFDIDLENDGFVVDAEPAPGRKRDAEPEEMARDARPRKPAVLGATADADFLASMRNTARTSRAKAPELPRYAPGEASDREEGGRGRWVLIGASVLSFLIIGAAAGLLILDTLSGERVARTASPASSDALNSLFSAEAESRPPEPVRIESPAEPAGTSRAGETSTDDATLPADAERLPEPEPVETAGVEPVQEPQSSRPQPDARVQPVSMEATPPSLEELANGGDPVARYQLGLERLEAGAMGDAAALMRRAAEQGLAAAQYRYAQMLQRAEGVDANAEAARLWMVRAAQNGNVRAMHAAGAMFINADTTMENQEQAARWFEQGALHGLRDSQFNLALLFQSGYGVPESPADAYAWFLIAADNGDEAAATRAADLRRELSVEQRNAAEEVANAFTPRSADPAAQGRFGDRDALAGQDLTLIARAQDLLGDLGYDAGPTDGDFGPQTREAIVAYQSDQGLDPTGRVDAALLARLEQSAPR</sequence>
<dbReference type="EMBL" id="SRXV01000002">
    <property type="protein sequence ID" value="TGY92797.1"/>
    <property type="molecule type" value="Genomic_DNA"/>
</dbReference>
<accession>A0A4S2HA55</accession>
<dbReference type="RefSeq" id="WP_135944302.1">
    <property type="nucleotide sequence ID" value="NZ_BMEI01000002.1"/>
</dbReference>
<dbReference type="Proteomes" id="UP000305451">
    <property type="component" value="Unassembled WGS sequence"/>
</dbReference>
<dbReference type="PANTHER" id="PTHR11102">
    <property type="entry name" value="SEL-1-LIKE PROTEIN"/>
    <property type="match status" value="1"/>
</dbReference>
<evidence type="ECO:0000256" key="2">
    <source>
        <dbReference type="SAM" id="MobiDB-lite"/>
    </source>
</evidence>
<feature type="coiled-coil region" evidence="1">
    <location>
        <begin position="193"/>
        <end position="220"/>
    </location>
</feature>
<proteinExistence type="predicted"/>
<comment type="caution">
    <text evidence="5">The sequence shown here is derived from an EMBL/GenBank/DDBJ whole genome shotgun (WGS) entry which is preliminary data.</text>
</comment>
<keyword evidence="6" id="KW-1185">Reference proteome</keyword>
<dbReference type="SMART" id="SM00671">
    <property type="entry name" value="SEL1"/>
    <property type="match status" value="3"/>
</dbReference>
<reference evidence="5 6" key="1">
    <citation type="journal article" date="2013" name="Int. J. Syst. Evol. Microbiol.">
        <title>Marinicauda pacifica gen. nov., sp. nov., a prosthecate alphaproteobacterium of the family Hyphomonadaceae isolated from deep seawater.</title>
        <authorList>
            <person name="Zhang X.Y."/>
            <person name="Li G.W."/>
            <person name="Wang C.S."/>
            <person name="Zhang Y.J."/>
            <person name="Xu X.W."/>
            <person name="Li H."/>
            <person name="Liu A."/>
            <person name="Liu C."/>
            <person name="Xie B.B."/>
            <person name="Qin Q.L."/>
            <person name="Xu Z."/>
            <person name="Chen X.L."/>
            <person name="Zhou B.C."/>
            <person name="Zhang Y.Z."/>
        </authorList>
    </citation>
    <scope>NUCLEOTIDE SEQUENCE [LARGE SCALE GENOMIC DNA]</scope>
    <source>
        <strain evidence="5 6">P-1 km-3</strain>
    </source>
</reference>
<dbReference type="InterPro" id="IPR036365">
    <property type="entry name" value="PGBD-like_sf"/>
</dbReference>
<feature type="coiled-coil region" evidence="1">
    <location>
        <begin position="326"/>
        <end position="353"/>
    </location>
</feature>
<evidence type="ECO:0000313" key="5">
    <source>
        <dbReference type="EMBL" id="TGY92797.1"/>
    </source>
</evidence>
<feature type="region of interest" description="Disordered" evidence="2">
    <location>
        <begin position="632"/>
        <end position="656"/>
    </location>
</feature>
<feature type="transmembrane region" description="Helical" evidence="3">
    <location>
        <begin position="661"/>
        <end position="683"/>
    </location>
</feature>
<dbReference type="Gene3D" id="1.10.101.10">
    <property type="entry name" value="PGBD-like superfamily/PGBD"/>
    <property type="match status" value="1"/>
</dbReference>
<dbReference type="InterPro" id="IPR011990">
    <property type="entry name" value="TPR-like_helical_dom_sf"/>
</dbReference>
<feature type="compositionally biased region" description="Basic and acidic residues" evidence="2">
    <location>
        <begin position="711"/>
        <end position="720"/>
    </location>
</feature>